<proteinExistence type="predicted"/>
<dbReference type="GO" id="GO:0006950">
    <property type="term" value="P:response to stress"/>
    <property type="evidence" value="ECO:0007669"/>
    <property type="project" value="TreeGrafter"/>
</dbReference>
<evidence type="ECO:0000313" key="2">
    <source>
        <dbReference type="EMBL" id="KAA8883064.1"/>
    </source>
</evidence>
<sequence>MVERRSTEEALVYDVLDLIFIAAEQINALLADTVGDVGLTAVMAKTLWQIEPSATPSMRQLAAALGCDPSTVTFLADRLQEKGLITREIDPANRRAKIVTLTERGREVRQQLGAAMLTRSSVADLDPGERRQLGRLLTKLTRSKTAGTDTDSD</sequence>
<dbReference type="PRINTS" id="PR00598">
    <property type="entry name" value="HTHMARR"/>
</dbReference>
<dbReference type="SUPFAM" id="SSF46785">
    <property type="entry name" value="Winged helix' DNA-binding domain"/>
    <property type="match status" value="1"/>
</dbReference>
<dbReference type="RefSeq" id="WP_150407050.1">
    <property type="nucleotide sequence ID" value="NZ_VXLC01000027.1"/>
</dbReference>
<dbReference type="PANTHER" id="PTHR33164:SF99">
    <property type="entry name" value="MARR FAMILY REGULATORY PROTEIN"/>
    <property type="match status" value="1"/>
</dbReference>
<dbReference type="InterPro" id="IPR000835">
    <property type="entry name" value="HTH_MarR-typ"/>
</dbReference>
<dbReference type="EMBL" id="VXLC01000027">
    <property type="protein sequence ID" value="KAA8883064.1"/>
    <property type="molecule type" value="Genomic_DNA"/>
</dbReference>
<dbReference type="Gene3D" id="1.10.10.10">
    <property type="entry name" value="Winged helix-like DNA-binding domain superfamily/Winged helix DNA-binding domain"/>
    <property type="match status" value="1"/>
</dbReference>
<dbReference type="InterPro" id="IPR039422">
    <property type="entry name" value="MarR/SlyA-like"/>
</dbReference>
<evidence type="ECO:0000259" key="1">
    <source>
        <dbReference type="PROSITE" id="PS50995"/>
    </source>
</evidence>
<protein>
    <submittedName>
        <fullName evidence="2">MarR family transcriptional regulator</fullName>
    </submittedName>
</protein>
<dbReference type="OrthoDB" id="122135at2"/>
<organism evidence="2 3">
    <name type="scientific">Nocardia colli</name>
    <dbReference type="NCBI Taxonomy" id="2545717"/>
    <lineage>
        <taxon>Bacteria</taxon>
        <taxon>Bacillati</taxon>
        <taxon>Actinomycetota</taxon>
        <taxon>Actinomycetes</taxon>
        <taxon>Mycobacteriales</taxon>
        <taxon>Nocardiaceae</taxon>
        <taxon>Nocardia</taxon>
    </lineage>
</organism>
<feature type="domain" description="HTH marR-type" evidence="1">
    <location>
        <begin position="12"/>
        <end position="142"/>
    </location>
</feature>
<dbReference type="InterPro" id="IPR036390">
    <property type="entry name" value="WH_DNA-bd_sf"/>
</dbReference>
<accession>A0A5N0E4N4</accession>
<evidence type="ECO:0000313" key="3">
    <source>
        <dbReference type="Proteomes" id="UP000323876"/>
    </source>
</evidence>
<name>A0A5N0E4N4_9NOCA</name>
<dbReference type="SMART" id="SM00347">
    <property type="entry name" value="HTH_MARR"/>
    <property type="match status" value="1"/>
</dbReference>
<comment type="caution">
    <text evidence="2">The sequence shown here is derived from an EMBL/GenBank/DDBJ whole genome shotgun (WGS) entry which is preliminary data.</text>
</comment>
<dbReference type="Pfam" id="PF01047">
    <property type="entry name" value="MarR"/>
    <property type="match status" value="1"/>
</dbReference>
<gene>
    <name evidence="2" type="ORF">F3087_38370</name>
</gene>
<dbReference type="PROSITE" id="PS50995">
    <property type="entry name" value="HTH_MARR_2"/>
    <property type="match status" value="1"/>
</dbReference>
<reference evidence="2 3" key="1">
    <citation type="submission" date="2019-09" db="EMBL/GenBank/DDBJ databases">
        <authorList>
            <person name="Wang X."/>
        </authorList>
    </citation>
    <scope>NUCLEOTIDE SEQUENCE [LARGE SCALE GENOMIC DNA]</scope>
    <source>
        <strain evidence="2 3">CICC 11023</strain>
    </source>
</reference>
<dbReference type="GO" id="GO:0003700">
    <property type="term" value="F:DNA-binding transcription factor activity"/>
    <property type="evidence" value="ECO:0007669"/>
    <property type="project" value="InterPro"/>
</dbReference>
<dbReference type="Proteomes" id="UP000323876">
    <property type="component" value="Unassembled WGS sequence"/>
</dbReference>
<dbReference type="AlphaFoldDB" id="A0A5N0E4N4"/>
<dbReference type="PANTHER" id="PTHR33164">
    <property type="entry name" value="TRANSCRIPTIONAL REGULATOR, MARR FAMILY"/>
    <property type="match status" value="1"/>
</dbReference>
<keyword evidence="3" id="KW-1185">Reference proteome</keyword>
<dbReference type="InterPro" id="IPR036388">
    <property type="entry name" value="WH-like_DNA-bd_sf"/>
</dbReference>